<evidence type="ECO:0000256" key="1">
    <source>
        <dbReference type="ARBA" id="ARBA00009437"/>
    </source>
</evidence>
<dbReference type="Gene3D" id="3.40.190.10">
    <property type="entry name" value="Periplasmic binding protein-like II"/>
    <property type="match status" value="2"/>
</dbReference>
<feature type="domain" description="LysR substrate-binding" evidence="2">
    <location>
        <begin position="2"/>
        <end position="143"/>
    </location>
</feature>
<accession>A0A3B0SXZ6</accession>
<dbReference type="PANTHER" id="PTHR30537">
    <property type="entry name" value="HTH-TYPE TRANSCRIPTIONAL REGULATOR"/>
    <property type="match status" value="1"/>
</dbReference>
<proteinExistence type="inferred from homology"/>
<dbReference type="SUPFAM" id="SSF53850">
    <property type="entry name" value="Periplasmic binding protein-like II"/>
    <property type="match status" value="1"/>
</dbReference>
<evidence type="ECO:0000259" key="2">
    <source>
        <dbReference type="Pfam" id="PF03466"/>
    </source>
</evidence>
<dbReference type="GO" id="GO:0043565">
    <property type="term" value="F:sequence-specific DNA binding"/>
    <property type="evidence" value="ECO:0007669"/>
    <property type="project" value="TreeGrafter"/>
</dbReference>
<dbReference type="InterPro" id="IPR005119">
    <property type="entry name" value="LysR_subst-bd"/>
</dbReference>
<dbReference type="AlphaFoldDB" id="A0A3B0SXZ6"/>
<dbReference type="GO" id="GO:0003700">
    <property type="term" value="F:DNA-binding transcription factor activity"/>
    <property type="evidence" value="ECO:0007669"/>
    <property type="project" value="TreeGrafter"/>
</dbReference>
<reference evidence="3" key="1">
    <citation type="submission" date="2018-06" db="EMBL/GenBank/DDBJ databases">
        <authorList>
            <person name="Zhirakovskaya E."/>
        </authorList>
    </citation>
    <scope>NUCLEOTIDE SEQUENCE</scope>
</reference>
<evidence type="ECO:0000313" key="3">
    <source>
        <dbReference type="EMBL" id="VAW05967.1"/>
    </source>
</evidence>
<dbReference type="PANTHER" id="PTHR30537:SF5">
    <property type="entry name" value="HTH-TYPE TRANSCRIPTIONAL ACTIVATOR TTDR-RELATED"/>
    <property type="match status" value="1"/>
</dbReference>
<feature type="non-terminal residue" evidence="3">
    <location>
        <position position="1"/>
    </location>
</feature>
<dbReference type="InterPro" id="IPR058163">
    <property type="entry name" value="LysR-type_TF_proteobact-type"/>
</dbReference>
<gene>
    <name evidence="3" type="ORF">MNBD_ALPHA05-2021</name>
</gene>
<organism evidence="3">
    <name type="scientific">hydrothermal vent metagenome</name>
    <dbReference type="NCBI Taxonomy" id="652676"/>
    <lineage>
        <taxon>unclassified sequences</taxon>
        <taxon>metagenomes</taxon>
        <taxon>ecological metagenomes</taxon>
    </lineage>
</organism>
<dbReference type="EMBL" id="UOEH01000493">
    <property type="protein sequence ID" value="VAW05967.1"/>
    <property type="molecule type" value="Genomic_DNA"/>
</dbReference>
<name>A0A3B0SXZ6_9ZZZZ</name>
<sequence length="145" mass="16469">SLIVRELSTNRRVLCCSKEYRKEHGALSHPDEIQKHKCIVIYEDAEDGCIWAFRARNGRERDIRVSPYLVTNDGEVALSWAKEGRGIVLRSAWSVKDDLKSGNLVELLPDWSAPEAPIVAITGEVQGRTRRIQALLQFLEENLNL</sequence>
<dbReference type="GO" id="GO:0006351">
    <property type="term" value="P:DNA-templated transcription"/>
    <property type="evidence" value="ECO:0007669"/>
    <property type="project" value="TreeGrafter"/>
</dbReference>
<dbReference type="Pfam" id="PF03466">
    <property type="entry name" value="LysR_substrate"/>
    <property type="match status" value="1"/>
</dbReference>
<comment type="similarity">
    <text evidence="1">Belongs to the LysR transcriptional regulatory family.</text>
</comment>
<protein>
    <submittedName>
        <fullName evidence="3">Transcriptional regulator, LysR family</fullName>
    </submittedName>
</protein>